<protein>
    <submittedName>
        <fullName evidence="1">Uncharacterized protein</fullName>
    </submittedName>
</protein>
<comment type="caution">
    <text evidence="1">The sequence shown here is derived from an EMBL/GenBank/DDBJ whole genome shotgun (WGS) entry which is preliminary data.</text>
</comment>
<evidence type="ECO:0000313" key="1">
    <source>
        <dbReference type="EMBL" id="KAA1427858.1"/>
    </source>
</evidence>
<gene>
    <name evidence="1" type="ORF">F0U47_10585</name>
</gene>
<reference evidence="1 2" key="2">
    <citation type="submission" date="2019-09" db="EMBL/GenBank/DDBJ databases">
        <authorList>
            <person name="Jin C."/>
        </authorList>
    </citation>
    <scope>NUCLEOTIDE SEQUENCE [LARGE SCALE GENOMIC DNA]</scope>
    <source>
        <strain evidence="1 2">BN140041</strain>
    </source>
</reference>
<name>A0A5B1M5U4_9ACTN</name>
<keyword evidence="2" id="KW-1185">Reference proteome</keyword>
<reference evidence="1 2" key="1">
    <citation type="submission" date="2019-09" db="EMBL/GenBank/DDBJ databases">
        <title>Nocardioides panacisoli sp. nov., isolated from the soil of a ginseng field.</title>
        <authorList>
            <person name="Cho C."/>
        </authorList>
    </citation>
    <scope>NUCLEOTIDE SEQUENCE [LARGE SCALE GENOMIC DNA]</scope>
    <source>
        <strain evidence="1 2">BN140041</strain>
    </source>
</reference>
<sequence>MTLKIQGTCDAACQATPRCRPRLGDTRMSSVLHFQEPGGDETSLLTALLGAAAEASSGGAIFAWSNVHGARALLDNPGFEPFLKNSPFELLVGTDTITDPKAIATLEEQQTDWPLLTVKAFVHGQASLFHPKMAWFRAGEELRLIVGSANLTRGGLQANWEVFTTLVVVGTAADELETQISTWIEQHKEYILDLSDPRVAEAVAGNVGYEGALKKAAPTKPDPDESKAASGTDCLVAEIPKNRKDRLGNSLFSQANFSQAIFESFFQMGGGENEVLLYHVAEDGSLGELESRQGKFKPASRNYYFELGAAAGVPHSGTRPPVGVFLHLQSGAYLYLYRLPGESGYAQLDELLNSLWTPRGNQGRRVEVTRDQLAAAWPECPLLSAPEPDA</sequence>
<accession>A0A5B1M5U4</accession>
<evidence type="ECO:0000313" key="2">
    <source>
        <dbReference type="Proteomes" id="UP000324351"/>
    </source>
</evidence>
<dbReference type="Gene3D" id="3.30.870.10">
    <property type="entry name" value="Endonuclease Chain A"/>
    <property type="match status" value="1"/>
</dbReference>
<dbReference type="CDD" id="cd09117">
    <property type="entry name" value="PLDc_Bfil_DEXD_like"/>
    <property type="match status" value="1"/>
</dbReference>
<dbReference type="EMBL" id="VUJW01000003">
    <property type="protein sequence ID" value="KAA1427858.1"/>
    <property type="molecule type" value="Genomic_DNA"/>
</dbReference>
<dbReference type="AlphaFoldDB" id="A0A5B1M5U4"/>
<organism evidence="1 2">
    <name type="scientific">Nocardioides antri</name>
    <dbReference type="NCBI Taxonomy" id="2607659"/>
    <lineage>
        <taxon>Bacteria</taxon>
        <taxon>Bacillati</taxon>
        <taxon>Actinomycetota</taxon>
        <taxon>Actinomycetes</taxon>
        <taxon>Propionibacteriales</taxon>
        <taxon>Nocardioidaceae</taxon>
        <taxon>Nocardioides</taxon>
    </lineage>
</organism>
<proteinExistence type="predicted"/>
<dbReference type="Proteomes" id="UP000324351">
    <property type="component" value="Unassembled WGS sequence"/>
</dbReference>